<accession>A0ABM2WVJ1</accession>
<evidence type="ECO:0000256" key="1">
    <source>
        <dbReference type="SAM" id="MobiDB-lite"/>
    </source>
</evidence>
<proteinExistence type="predicted"/>
<dbReference type="RefSeq" id="XP_040594704.1">
    <property type="nucleotide sequence ID" value="XM_040738770.1"/>
</dbReference>
<protein>
    <submittedName>
        <fullName evidence="4">Lymphocyte transmembrane adapter 1 isoform X1</fullName>
    </submittedName>
</protein>
<feature type="transmembrane region" description="Helical" evidence="2">
    <location>
        <begin position="108"/>
        <end position="131"/>
    </location>
</feature>
<evidence type="ECO:0000313" key="4">
    <source>
        <dbReference type="RefSeq" id="XP_040594704.1"/>
    </source>
</evidence>
<feature type="compositionally biased region" description="Basic and acidic residues" evidence="1">
    <location>
        <begin position="185"/>
        <end position="197"/>
    </location>
</feature>
<dbReference type="PANTHER" id="PTHR24091">
    <property type="entry name" value="LYMPHOCYTE TRANSMEMBRANE ADAPTER 1"/>
    <property type="match status" value="1"/>
</dbReference>
<feature type="region of interest" description="Disordered" evidence="1">
    <location>
        <begin position="172"/>
        <end position="203"/>
    </location>
</feature>
<reference evidence="4" key="1">
    <citation type="submission" date="2025-08" db="UniProtKB">
        <authorList>
            <consortium name="RefSeq"/>
        </authorList>
    </citation>
    <scope>IDENTIFICATION</scope>
    <source>
        <tissue evidence="4">Liver</tissue>
    </source>
</reference>
<keyword evidence="2 4" id="KW-0812">Transmembrane</keyword>
<dbReference type="PANTHER" id="PTHR24091:SF0">
    <property type="entry name" value="LYMPHOCYTE TRANSMEMBRANE ADAPTER 1"/>
    <property type="match status" value="1"/>
</dbReference>
<feature type="compositionally biased region" description="Basic and acidic residues" evidence="1">
    <location>
        <begin position="373"/>
        <end position="387"/>
    </location>
</feature>
<dbReference type="Pfam" id="PF15681">
    <property type="entry name" value="LAX"/>
    <property type="match status" value="1"/>
</dbReference>
<keyword evidence="3" id="KW-1185">Reference proteome</keyword>
<feature type="region of interest" description="Disordered" evidence="1">
    <location>
        <begin position="363"/>
        <end position="387"/>
    </location>
</feature>
<organism evidence="3 4">
    <name type="scientific">Mesocricetus auratus</name>
    <name type="common">Golden hamster</name>
    <dbReference type="NCBI Taxonomy" id="10036"/>
    <lineage>
        <taxon>Eukaryota</taxon>
        <taxon>Metazoa</taxon>
        <taxon>Chordata</taxon>
        <taxon>Craniata</taxon>
        <taxon>Vertebrata</taxon>
        <taxon>Euteleostomi</taxon>
        <taxon>Mammalia</taxon>
        <taxon>Eutheria</taxon>
        <taxon>Euarchontoglires</taxon>
        <taxon>Glires</taxon>
        <taxon>Rodentia</taxon>
        <taxon>Myomorpha</taxon>
        <taxon>Muroidea</taxon>
        <taxon>Cricetidae</taxon>
        <taxon>Cricetinae</taxon>
        <taxon>Mesocricetus</taxon>
    </lineage>
</organism>
<dbReference type="GeneID" id="101843867"/>
<name>A0ABM2WVJ1_MESAU</name>
<sequence>MEIWRLFCHSYFIYFPPFLLKRWLYAKYIPICLFFLRISNLEESRKGQQYWGVNTDTEKTQTLQSPSEVPGMYTTPVPPDVTRRNSGPSTLQGTLGNLEGKKGQSSSIFPGFVALLAVFLVIVAACILWNWNKRKKRRVPYFQVAPSLTLPPPRQRAKNIYDFLPQQQAELGRHQSHGFSTENLLSRDSDSPEHEASQADGSLQIHRASVHAVEYTVGIYDNGTVPQMCGHLAPSAHYISVRTSRNNSSISSTESNDYVNIPTAEETTSETLTFTKSTPENHWGLPSAQKLESAEGGQAGYGAATNHTGLWAPGSKFSDGEDSSQTSNDYVNMTGLDLEDVQENQPRVAFQCCRDYENVPAAAADTDGSQLQTREEETSSHPDHGEPVCRALSSVYYMAFQPSTQSEDREVAHAEEHSDGDSNDYENVLAAELGGDCQQGPGAWCPSDGGAPSYLAGELCEVACPTGSLGTEFSSEDA</sequence>
<evidence type="ECO:0000256" key="2">
    <source>
        <dbReference type="SAM" id="Phobius"/>
    </source>
</evidence>
<keyword evidence="2" id="KW-1133">Transmembrane helix</keyword>
<dbReference type="Proteomes" id="UP000886700">
    <property type="component" value="Unplaced"/>
</dbReference>
<dbReference type="InterPro" id="IPR031393">
    <property type="entry name" value="LAX"/>
</dbReference>
<gene>
    <name evidence="4" type="primary">Lax1</name>
</gene>
<keyword evidence="2" id="KW-0472">Membrane</keyword>
<evidence type="ECO:0000313" key="3">
    <source>
        <dbReference type="Proteomes" id="UP000886700"/>
    </source>
</evidence>